<dbReference type="STRING" id="6412.T1EIV9"/>
<evidence type="ECO:0000256" key="10">
    <source>
        <dbReference type="RuleBase" id="RU000682"/>
    </source>
</evidence>
<evidence type="ECO:0000256" key="9">
    <source>
        <dbReference type="PROSITE-ProRule" id="PRU00108"/>
    </source>
</evidence>
<dbReference type="GO" id="GO:0008270">
    <property type="term" value="F:zinc ion binding"/>
    <property type="evidence" value="ECO:0007669"/>
    <property type="project" value="UniProtKB-KW"/>
</dbReference>
<evidence type="ECO:0000256" key="4">
    <source>
        <dbReference type="ARBA" id="ARBA00022771"/>
    </source>
</evidence>
<keyword evidence="8 9" id="KW-0539">Nucleus</keyword>
<evidence type="ECO:0000313" key="13">
    <source>
        <dbReference type="EnsemblMetazoa" id="HelroP138586"/>
    </source>
</evidence>
<dbReference type="Gene3D" id="1.10.10.60">
    <property type="entry name" value="Homeodomain-like"/>
    <property type="match status" value="1"/>
</dbReference>
<dbReference type="InterPro" id="IPR017970">
    <property type="entry name" value="Homeobox_CS"/>
</dbReference>
<keyword evidence="7 9" id="KW-0371">Homeobox</keyword>
<evidence type="ECO:0000256" key="6">
    <source>
        <dbReference type="ARBA" id="ARBA00023125"/>
    </source>
</evidence>
<dbReference type="PROSITE" id="PS00027">
    <property type="entry name" value="HOMEOBOX_1"/>
    <property type="match status" value="1"/>
</dbReference>
<keyword evidence="3" id="KW-0677">Repeat</keyword>
<evidence type="ECO:0000313" key="12">
    <source>
        <dbReference type="EMBL" id="ESN90237.1"/>
    </source>
</evidence>
<dbReference type="GO" id="GO:0000981">
    <property type="term" value="F:DNA-binding transcription factor activity, RNA polymerase II-specific"/>
    <property type="evidence" value="ECO:0007669"/>
    <property type="project" value="InterPro"/>
</dbReference>
<dbReference type="InParanoid" id="T1EIV9"/>
<name>T1EIV9_HELRO</name>
<dbReference type="GO" id="GO:0005634">
    <property type="term" value="C:nucleus"/>
    <property type="evidence" value="ECO:0007669"/>
    <property type="project" value="UniProtKB-SubCell"/>
</dbReference>
<dbReference type="OrthoDB" id="6417226at2759"/>
<dbReference type="SMART" id="SM00389">
    <property type="entry name" value="HOX"/>
    <property type="match status" value="1"/>
</dbReference>
<gene>
    <name evidence="13" type="primary">20196509</name>
    <name evidence="12" type="ORF">HELRODRAFT_138586</name>
</gene>
<dbReference type="CDD" id="cd00086">
    <property type="entry name" value="homeodomain"/>
    <property type="match status" value="1"/>
</dbReference>
<dbReference type="eggNOG" id="KOG1146">
    <property type="taxonomic scope" value="Eukaryota"/>
</dbReference>
<evidence type="ECO:0000256" key="8">
    <source>
        <dbReference type="ARBA" id="ARBA00023242"/>
    </source>
</evidence>
<evidence type="ECO:0000256" key="3">
    <source>
        <dbReference type="ARBA" id="ARBA00022737"/>
    </source>
</evidence>
<keyword evidence="4" id="KW-0863">Zinc-finger</keyword>
<dbReference type="EMBL" id="KB097761">
    <property type="protein sequence ID" value="ESN90237.1"/>
    <property type="molecule type" value="Genomic_DNA"/>
</dbReference>
<reference evidence="14" key="1">
    <citation type="submission" date="2012-12" db="EMBL/GenBank/DDBJ databases">
        <authorList>
            <person name="Hellsten U."/>
            <person name="Grimwood J."/>
            <person name="Chapman J.A."/>
            <person name="Shapiro H."/>
            <person name="Aerts A."/>
            <person name="Otillar R.P."/>
            <person name="Terry A.Y."/>
            <person name="Boore J.L."/>
            <person name="Simakov O."/>
            <person name="Marletaz F."/>
            <person name="Cho S.-J."/>
            <person name="Edsinger-Gonzales E."/>
            <person name="Havlak P."/>
            <person name="Kuo D.-H."/>
            <person name="Larsson T."/>
            <person name="Lv J."/>
            <person name="Arendt D."/>
            <person name="Savage R."/>
            <person name="Osoegawa K."/>
            <person name="de Jong P."/>
            <person name="Lindberg D.R."/>
            <person name="Seaver E.C."/>
            <person name="Weisblat D.A."/>
            <person name="Putnam N.H."/>
            <person name="Grigoriev I.V."/>
            <person name="Rokhsar D.S."/>
        </authorList>
    </citation>
    <scope>NUCLEOTIDE SEQUENCE</scope>
</reference>
<evidence type="ECO:0000259" key="11">
    <source>
        <dbReference type="PROSITE" id="PS50071"/>
    </source>
</evidence>
<dbReference type="InterPro" id="IPR001356">
    <property type="entry name" value="HD"/>
</dbReference>
<evidence type="ECO:0000313" key="14">
    <source>
        <dbReference type="Proteomes" id="UP000015101"/>
    </source>
</evidence>
<evidence type="ECO:0000256" key="2">
    <source>
        <dbReference type="ARBA" id="ARBA00022723"/>
    </source>
</evidence>
<keyword evidence="2" id="KW-0479">Metal-binding</keyword>
<dbReference type="HOGENOM" id="CLU_3002408_0_0_1"/>
<dbReference type="GO" id="GO:0003677">
    <property type="term" value="F:DNA binding"/>
    <property type="evidence" value="ECO:0007669"/>
    <property type="project" value="UniProtKB-UniRule"/>
</dbReference>
<dbReference type="PANTHER" id="PTHR45891:SF3">
    <property type="entry name" value="ZINC FINGER PROTEIN 2"/>
    <property type="match status" value="1"/>
</dbReference>
<dbReference type="EMBL" id="AMQM01008355">
    <property type="status" value="NOT_ANNOTATED_CDS"/>
    <property type="molecule type" value="Genomic_DNA"/>
</dbReference>
<proteinExistence type="predicted"/>
<dbReference type="Proteomes" id="UP000015101">
    <property type="component" value="Unassembled WGS sequence"/>
</dbReference>
<dbReference type="InterPro" id="IPR051968">
    <property type="entry name" value="ZnFinger_Homeobox_TR"/>
</dbReference>
<accession>T1EIV9</accession>
<reference evidence="13" key="3">
    <citation type="submission" date="2015-06" db="UniProtKB">
        <authorList>
            <consortium name="EnsemblMetazoa"/>
        </authorList>
    </citation>
    <scope>IDENTIFICATION</scope>
</reference>
<dbReference type="RefSeq" id="XP_009031711.1">
    <property type="nucleotide sequence ID" value="XM_009033463.1"/>
</dbReference>
<dbReference type="PANTHER" id="PTHR45891">
    <property type="entry name" value="ZINC FINGER HOMEOBOX PROTEIN"/>
    <property type="match status" value="1"/>
</dbReference>
<reference evidence="12 14" key="2">
    <citation type="journal article" date="2013" name="Nature">
        <title>Insights into bilaterian evolution from three spiralian genomes.</title>
        <authorList>
            <person name="Simakov O."/>
            <person name="Marletaz F."/>
            <person name="Cho S.J."/>
            <person name="Edsinger-Gonzales E."/>
            <person name="Havlak P."/>
            <person name="Hellsten U."/>
            <person name="Kuo D.H."/>
            <person name="Larsson T."/>
            <person name="Lv J."/>
            <person name="Arendt D."/>
            <person name="Savage R."/>
            <person name="Osoegawa K."/>
            <person name="de Jong P."/>
            <person name="Grimwood J."/>
            <person name="Chapman J.A."/>
            <person name="Shapiro H."/>
            <person name="Aerts A."/>
            <person name="Otillar R.P."/>
            <person name="Terry A.Y."/>
            <person name="Boore J.L."/>
            <person name="Grigoriev I.V."/>
            <person name="Lindberg D.R."/>
            <person name="Seaver E.C."/>
            <person name="Weisblat D.A."/>
            <person name="Putnam N.H."/>
            <person name="Rokhsar D.S."/>
        </authorList>
    </citation>
    <scope>NUCLEOTIDE SEQUENCE</scope>
</reference>
<protein>
    <recommendedName>
        <fullName evidence="11">Homeobox domain-containing protein</fullName>
    </recommendedName>
</protein>
<comment type="subcellular location">
    <subcellularLocation>
        <location evidence="1 9 10">Nucleus</location>
    </subcellularLocation>
</comment>
<evidence type="ECO:0000256" key="7">
    <source>
        <dbReference type="ARBA" id="ARBA00023155"/>
    </source>
</evidence>
<sequence>KRARTRITDEQLSILRAHFDISNSPNDDQIAEMAVSTQLPPKVIKHWFRNTLFKERQ</sequence>
<dbReference type="PROSITE" id="PS50071">
    <property type="entry name" value="HOMEOBOX_2"/>
    <property type="match status" value="1"/>
</dbReference>
<dbReference type="InterPro" id="IPR009057">
    <property type="entry name" value="Homeodomain-like_sf"/>
</dbReference>
<organism evidence="13 14">
    <name type="scientific">Helobdella robusta</name>
    <name type="common">Californian leech</name>
    <dbReference type="NCBI Taxonomy" id="6412"/>
    <lineage>
        <taxon>Eukaryota</taxon>
        <taxon>Metazoa</taxon>
        <taxon>Spiralia</taxon>
        <taxon>Lophotrochozoa</taxon>
        <taxon>Annelida</taxon>
        <taxon>Clitellata</taxon>
        <taxon>Hirudinea</taxon>
        <taxon>Rhynchobdellida</taxon>
        <taxon>Glossiphoniidae</taxon>
        <taxon>Helobdella</taxon>
    </lineage>
</organism>
<dbReference type="AlphaFoldDB" id="T1EIV9"/>
<keyword evidence="14" id="KW-1185">Reference proteome</keyword>
<dbReference type="GeneID" id="20196509"/>
<dbReference type="FunFam" id="1.10.10.60:FF:000064">
    <property type="entry name" value="Zinc finger homeobox protein 4"/>
    <property type="match status" value="1"/>
</dbReference>
<evidence type="ECO:0000256" key="5">
    <source>
        <dbReference type="ARBA" id="ARBA00022833"/>
    </source>
</evidence>
<keyword evidence="5" id="KW-0862">Zinc</keyword>
<dbReference type="CTD" id="20196509"/>
<dbReference type="SUPFAM" id="SSF46689">
    <property type="entry name" value="Homeodomain-like"/>
    <property type="match status" value="1"/>
</dbReference>
<keyword evidence="6 9" id="KW-0238">DNA-binding</keyword>
<evidence type="ECO:0000256" key="1">
    <source>
        <dbReference type="ARBA" id="ARBA00004123"/>
    </source>
</evidence>
<dbReference type="KEGG" id="hro:HELRODRAFT_138586"/>
<feature type="domain" description="Homeobox" evidence="11">
    <location>
        <begin position="1"/>
        <end position="57"/>
    </location>
</feature>
<dbReference type="Pfam" id="PF00046">
    <property type="entry name" value="Homeodomain"/>
    <property type="match status" value="1"/>
</dbReference>
<dbReference type="EnsemblMetazoa" id="HelroT138586">
    <property type="protein sequence ID" value="HelroP138586"/>
    <property type="gene ID" value="HelroG138586"/>
</dbReference>